<evidence type="ECO:0000313" key="2">
    <source>
        <dbReference type="Proteomes" id="UP000324832"/>
    </source>
</evidence>
<dbReference type="Proteomes" id="UP000324832">
    <property type="component" value="Unassembled WGS sequence"/>
</dbReference>
<protein>
    <submittedName>
        <fullName evidence="1">Uncharacterized protein</fullName>
    </submittedName>
</protein>
<sequence>MTVAIETDNEPPIAQRIKNIKLYRNMSDNALLVDTNTYIRKHERKVALRYPPKYNEAADKEIILKTMDLMKQSIYATQYRLLDLERIMEKHSEEPAFRMAFIQSRLQQLLVDMRRLFTLGYKKGEWMLVFQILPIYRYTLKKYWEVIYIVEHAIIFHKQNSYNYAIIPSK</sequence>
<accession>A0A5E4QR99</accession>
<proteinExistence type="predicted"/>
<reference evidence="1 2" key="1">
    <citation type="submission" date="2017-07" db="EMBL/GenBank/DDBJ databases">
        <authorList>
            <person name="Talla V."/>
            <person name="Backstrom N."/>
        </authorList>
    </citation>
    <scope>NUCLEOTIDE SEQUENCE [LARGE SCALE GENOMIC DNA]</scope>
</reference>
<dbReference type="AlphaFoldDB" id="A0A5E4QR99"/>
<name>A0A5E4QR99_9NEOP</name>
<evidence type="ECO:0000313" key="1">
    <source>
        <dbReference type="EMBL" id="VVD00870.1"/>
    </source>
</evidence>
<keyword evidence="2" id="KW-1185">Reference proteome</keyword>
<dbReference type="EMBL" id="FZQP02005012">
    <property type="protein sequence ID" value="VVD00870.1"/>
    <property type="molecule type" value="Genomic_DNA"/>
</dbReference>
<gene>
    <name evidence="1" type="ORF">LSINAPIS_LOCUS11420</name>
</gene>
<organism evidence="1 2">
    <name type="scientific">Leptidea sinapis</name>
    <dbReference type="NCBI Taxonomy" id="189913"/>
    <lineage>
        <taxon>Eukaryota</taxon>
        <taxon>Metazoa</taxon>
        <taxon>Ecdysozoa</taxon>
        <taxon>Arthropoda</taxon>
        <taxon>Hexapoda</taxon>
        <taxon>Insecta</taxon>
        <taxon>Pterygota</taxon>
        <taxon>Neoptera</taxon>
        <taxon>Endopterygota</taxon>
        <taxon>Lepidoptera</taxon>
        <taxon>Glossata</taxon>
        <taxon>Ditrysia</taxon>
        <taxon>Papilionoidea</taxon>
        <taxon>Pieridae</taxon>
        <taxon>Dismorphiinae</taxon>
        <taxon>Leptidea</taxon>
    </lineage>
</organism>